<evidence type="ECO:0000259" key="1">
    <source>
        <dbReference type="Pfam" id="PF00724"/>
    </source>
</evidence>
<dbReference type="VEuPathDB" id="FungiDB:PHYBLDRAFT_146092"/>
<dbReference type="InterPro" id="IPR001155">
    <property type="entry name" value="OxRdtase_FMN_N"/>
</dbReference>
<dbReference type="Gene3D" id="3.20.20.70">
    <property type="entry name" value="Aldolase class I"/>
    <property type="match status" value="1"/>
</dbReference>
<dbReference type="FunCoup" id="A0A162U1Q2">
    <property type="interactions" value="295"/>
</dbReference>
<reference evidence="3" key="1">
    <citation type="submission" date="2015-06" db="EMBL/GenBank/DDBJ databases">
        <title>Expansion of signal transduction pathways in fungi by whole-genome duplication.</title>
        <authorList>
            <consortium name="DOE Joint Genome Institute"/>
            <person name="Corrochano L.M."/>
            <person name="Kuo A."/>
            <person name="Marcet-Houben M."/>
            <person name="Polaino S."/>
            <person name="Salamov A."/>
            <person name="Villalobos J.M."/>
            <person name="Alvarez M.I."/>
            <person name="Avalos J."/>
            <person name="Benito E.P."/>
            <person name="Benoit I."/>
            <person name="Burger G."/>
            <person name="Camino L.P."/>
            <person name="Canovas D."/>
            <person name="Cerda-Olmedo E."/>
            <person name="Cheng J.-F."/>
            <person name="Dominguez A."/>
            <person name="Elias M."/>
            <person name="Eslava A.P."/>
            <person name="Glaser F."/>
            <person name="Grimwood J."/>
            <person name="Gutierrez G."/>
            <person name="Heitman J."/>
            <person name="Henrissat B."/>
            <person name="Iturriaga E.A."/>
            <person name="Lang B.F."/>
            <person name="Lavin J.L."/>
            <person name="Lee S."/>
            <person name="Li W."/>
            <person name="Lindquist E."/>
            <person name="Lopez-Garcia S."/>
            <person name="Luque E.M."/>
            <person name="Marcos A.T."/>
            <person name="Martin J."/>
            <person name="McCluskey K."/>
            <person name="Medina H.R."/>
            <person name="Miralles-Duran A."/>
            <person name="Miyazaki A."/>
            <person name="Munoz-Torres E."/>
            <person name="Oguiza J.A."/>
            <person name="Ohm R."/>
            <person name="Olmedo M."/>
            <person name="Orejas M."/>
            <person name="Ortiz-Castellanos L."/>
            <person name="Pisabarro A.G."/>
            <person name="Rodriguez-Romero J."/>
            <person name="Ruiz-Herrera J."/>
            <person name="Ruiz-Vazquez R."/>
            <person name="Sanz C."/>
            <person name="Schackwitz W."/>
            <person name="Schmutz J."/>
            <person name="Shahriari M."/>
            <person name="Shelest E."/>
            <person name="Silva-Franco F."/>
            <person name="Soanes D."/>
            <person name="Syed K."/>
            <person name="Tagua V.G."/>
            <person name="Talbot N.J."/>
            <person name="Thon M."/>
            <person name="De vries R.P."/>
            <person name="Wiebenga A."/>
            <person name="Yadav J.S."/>
            <person name="Braun E.L."/>
            <person name="Baker S."/>
            <person name="Garre V."/>
            <person name="Horwitz B."/>
            <person name="Torres-Martinez S."/>
            <person name="Idnurm A."/>
            <person name="Herrera-Estrella A."/>
            <person name="Gabaldon T."/>
            <person name="Grigoriev I.V."/>
        </authorList>
    </citation>
    <scope>NUCLEOTIDE SEQUENCE [LARGE SCALE GENOMIC DNA]</scope>
    <source>
        <strain evidence="3">NRRL 1555(-)</strain>
    </source>
</reference>
<sequence>MSPALFTPIKVGRLLLSHRVVHSPLTRRRADADHVPVPLMIEYHQQRASEGGLIIAEGTLISEDCGGYPFAPGIYNDKQIEKWRDITDAVHDKKGFIYLQLLHFGRASASAFIPGNKIPVSPSAIAISDKNGVGEDYEVPRALETEEISQIIQTFVEASKNAISAGFDGVEIHGANGFLIDQFINSSSNLRTDKYGGSIENRARFVLEVVENVTKAIGEDRTGVRFSPWSGFQDMEDDTPYETWGYIVNQFQEKHPNLAYIHFIEPRDDYLPGYNPEVDRTEILENDTIEPFRKAWKGPFITAGGYTTTPKRAFETTERLENTLIGFGRTFIANPDLVLRLKNDWPLNKYDRSTFYEGGSVGYTDYPFYNPEKVNGIKS</sequence>
<name>A0A162U1Q2_PHYB8</name>
<dbReference type="GO" id="GO:0010181">
    <property type="term" value="F:FMN binding"/>
    <property type="evidence" value="ECO:0007669"/>
    <property type="project" value="InterPro"/>
</dbReference>
<dbReference type="CDD" id="cd02933">
    <property type="entry name" value="OYE_like_FMN"/>
    <property type="match status" value="1"/>
</dbReference>
<keyword evidence="3" id="KW-1185">Reference proteome</keyword>
<evidence type="ECO:0000313" key="2">
    <source>
        <dbReference type="EMBL" id="OAD72772.1"/>
    </source>
</evidence>
<dbReference type="PANTHER" id="PTHR22893">
    <property type="entry name" value="NADH OXIDOREDUCTASE-RELATED"/>
    <property type="match status" value="1"/>
</dbReference>
<dbReference type="AlphaFoldDB" id="A0A162U1Q2"/>
<dbReference type="Pfam" id="PF00724">
    <property type="entry name" value="Oxidored_FMN"/>
    <property type="match status" value="1"/>
</dbReference>
<proteinExistence type="predicted"/>
<gene>
    <name evidence="2" type="ORF">PHYBLDRAFT_146092</name>
</gene>
<evidence type="ECO:0000313" key="3">
    <source>
        <dbReference type="Proteomes" id="UP000077315"/>
    </source>
</evidence>
<dbReference type="SUPFAM" id="SSF51395">
    <property type="entry name" value="FMN-linked oxidoreductases"/>
    <property type="match status" value="1"/>
</dbReference>
<dbReference type="RefSeq" id="XP_018290812.1">
    <property type="nucleotide sequence ID" value="XM_018431596.1"/>
</dbReference>
<dbReference type="InParanoid" id="A0A162U1Q2"/>
<dbReference type="FunFam" id="3.20.20.70:FF:000138">
    <property type="entry name" value="NADPH dehydrogenase 1"/>
    <property type="match status" value="1"/>
</dbReference>
<dbReference type="STRING" id="763407.A0A162U1Q2"/>
<dbReference type="InterPro" id="IPR013785">
    <property type="entry name" value="Aldolase_TIM"/>
</dbReference>
<dbReference type="InterPro" id="IPR045247">
    <property type="entry name" value="Oye-like"/>
</dbReference>
<dbReference type="OrthoDB" id="276546at2759"/>
<protein>
    <recommendedName>
        <fullName evidence="1">NADH:flavin oxidoreductase/NADH oxidase N-terminal domain-containing protein</fullName>
    </recommendedName>
</protein>
<feature type="domain" description="NADH:flavin oxidoreductase/NADH oxidase N-terminal" evidence="1">
    <location>
        <begin position="5"/>
        <end position="347"/>
    </location>
</feature>
<dbReference type="GO" id="GO:0016491">
    <property type="term" value="F:oxidoreductase activity"/>
    <property type="evidence" value="ECO:0007669"/>
    <property type="project" value="InterPro"/>
</dbReference>
<dbReference type="GeneID" id="28992502"/>
<dbReference type="PANTHER" id="PTHR22893:SF91">
    <property type="entry name" value="NADPH DEHYDROGENASE 2-RELATED"/>
    <property type="match status" value="1"/>
</dbReference>
<organism evidence="2 3">
    <name type="scientific">Phycomyces blakesleeanus (strain ATCC 8743b / DSM 1359 / FGSC 10004 / NBRC 33097 / NRRL 1555)</name>
    <dbReference type="NCBI Taxonomy" id="763407"/>
    <lineage>
        <taxon>Eukaryota</taxon>
        <taxon>Fungi</taxon>
        <taxon>Fungi incertae sedis</taxon>
        <taxon>Mucoromycota</taxon>
        <taxon>Mucoromycotina</taxon>
        <taxon>Mucoromycetes</taxon>
        <taxon>Mucorales</taxon>
        <taxon>Phycomycetaceae</taxon>
        <taxon>Phycomyces</taxon>
    </lineage>
</organism>
<accession>A0A162U1Q2</accession>
<dbReference type="Proteomes" id="UP000077315">
    <property type="component" value="Unassembled WGS sequence"/>
</dbReference>
<dbReference type="EMBL" id="KV440982">
    <property type="protein sequence ID" value="OAD72772.1"/>
    <property type="molecule type" value="Genomic_DNA"/>
</dbReference>